<accession>A0A5M9P5V9</accession>
<keyword evidence="2" id="KW-1185">Reference proteome</keyword>
<evidence type="ECO:0000313" key="2">
    <source>
        <dbReference type="Proteomes" id="UP000322521"/>
    </source>
</evidence>
<dbReference type="Proteomes" id="UP000322521">
    <property type="component" value="Unassembled WGS sequence"/>
</dbReference>
<protein>
    <submittedName>
        <fullName evidence="1">Uncharacterized protein</fullName>
    </submittedName>
</protein>
<dbReference type="EMBL" id="VXJS01000001">
    <property type="protein sequence ID" value="KAA8681431.1"/>
    <property type="molecule type" value="Genomic_DNA"/>
</dbReference>
<comment type="caution">
    <text evidence="1">The sequence shown here is derived from an EMBL/GenBank/DDBJ whole genome shotgun (WGS) entry which is preliminary data.</text>
</comment>
<organism evidence="1 2">
    <name type="scientific">Vibrio gigantis</name>
    <dbReference type="NCBI Taxonomy" id="296199"/>
    <lineage>
        <taxon>Bacteria</taxon>
        <taxon>Pseudomonadati</taxon>
        <taxon>Pseudomonadota</taxon>
        <taxon>Gammaproteobacteria</taxon>
        <taxon>Vibrionales</taxon>
        <taxon>Vibrionaceae</taxon>
        <taxon>Vibrio</taxon>
    </lineage>
</organism>
<proteinExistence type="predicted"/>
<sequence>MVGILHLAKQTGTVEYESSPFVCWWRILAQRVEHAGMLFEGFNKTAHNFRCGLLSWYCRC</sequence>
<reference evidence="1 2" key="1">
    <citation type="submission" date="2019-09" db="EMBL/GenBank/DDBJ databases">
        <title>Draft genome sequence of various Type strains from the CCUG.</title>
        <authorList>
            <person name="Pineiro-Iglesias B."/>
            <person name="Tunovic T."/>
            <person name="Unosson C."/>
            <person name="Inganas E."/>
            <person name="Ohlen M."/>
            <person name="Cardew S."/>
            <person name="Jensie-Markopoulos S."/>
            <person name="Salva-Serra F."/>
            <person name="Jaen-Luchoro D."/>
            <person name="Karlsson R."/>
            <person name="Svensson-Stadler L."/>
            <person name="Chun J."/>
            <person name="Moore E."/>
        </authorList>
    </citation>
    <scope>NUCLEOTIDE SEQUENCE [LARGE SCALE GENOMIC DNA]</scope>
    <source>
        <strain evidence="1 2">CCUG 56969T</strain>
    </source>
</reference>
<gene>
    <name evidence="1" type="ORF">F4W18_02440</name>
</gene>
<name>A0A5M9P5V9_9VIBR</name>
<dbReference type="AlphaFoldDB" id="A0A5M9P5V9"/>
<evidence type="ECO:0000313" key="1">
    <source>
        <dbReference type="EMBL" id="KAA8681431.1"/>
    </source>
</evidence>